<dbReference type="EMBL" id="LN831776">
    <property type="protein sequence ID" value="CQR58344.1"/>
    <property type="molecule type" value="Genomic_DNA"/>
</dbReference>
<dbReference type="InterPro" id="IPR012341">
    <property type="entry name" value="6hp_glycosidase-like_sf"/>
</dbReference>
<dbReference type="PIRSF" id="PIRSF028846">
    <property type="entry name" value="UCP028846"/>
    <property type="match status" value="1"/>
</dbReference>
<reference evidence="2" key="1">
    <citation type="submission" date="2015-03" db="EMBL/GenBank/DDBJ databases">
        <authorList>
            <person name="Wibberg D."/>
        </authorList>
    </citation>
    <scope>NUCLEOTIDE SEQUENCE [LARGE SCALE GENOMIC DNA]</scope>
</reference>
<dbReference type="GO" id="GO:0005975">
    <property type="term" value="P:carbohydrate metabolic process"/>
    <property type="evidence" value="ECO:0007669"/>
    <property type="project" value="InterPro"/>
</dbReference>
<dbReference type="RefSeq" id="WP_020429532.1">
    <property type="nucleotide sequence ID" value="NZ_AGBD01000870.1"/>
</dbReference>
<dbReference type="Gene3D" id="1.50.10.10">
    <property type="match status" value="1"/>
</dbReference>
<evidence type="ECO:0000313" key="1">
    <source>
        <dbReference type="EMBL" id="CQR58344.1"/>
    </source>
</evidence>
<organism evidence="1 2">
    <name type="scientific">Paenibacillus riograndensis SBR5</name>
    <dbReference type="NCBI Taxonomy" id="1073571"/>
    <lineage>
        <taxon>Bacteria</taxon>
        <taxon>Bacillati</taxon>
        <taxon>Bacillota</taxon>
        <taxon>Bacilli</taxon>
        <taxon>Bacillales</taxon>
        <taxon>Paenibacillaceae</taxon>
        <taxon>Paenibacillus</taxon>
        <taxon>Paenibacillus sonchi group</taxon>
    </lineage>
</organism>
<dbReference type="AlphaFoldDB" id="A0A0E4HDW3"/>
<dbReference type="PANTHER" id="PTHR31047:SF0">
    <property type="entry name" value="MEIOTICALLY UP-REGULATED GENE 157 PROTEIN"/>
    <property type="match status" value="1"/>
</dbReference>
<sequence length="426" mass="48913">MNLPASITQYLSEADERLAHHPKLQQLFRNCFPNTLETTTKLLDDGTTFVFTGDIPAMWLRDSTEQVRHYIPFAKNDPELQRILRGLIARQMFYVNIDPYTNAFNETASGKHYRDTDDCNLNPWMWERKYELDSLCFVVQLAYMYWKEAEQTDIFDAACYQALTSIVNVIRTEQQHGEKSPYHFIRQTLQDTETLYNNGRGMPVNYTGLSWSGFRPSDDSCEFGYNIPSNMFAVVILGYIREIASEVYHDERLAAQAAQLRKEIDFGIRTYGIVNHPKYGKIYAYETDGYGNYSLMDDAGTPGLLSIPYIGYVGVEDAVYQNTRRFALSFDNPFYFEGKHAKGIGSPHTPGGYVWHMALSMQALTADNDEEMKELIDMLIRTDAGTGYMHEGFHPDDPSDFSREWFAWSNSLFATLISRAMEKGLV</sequence>
<dbReference type="PANTHER" id="PTHR31047">
    <property type="entry name" value="MEIOTICALLY UP-REGULATED GENE 157 PROTEIN"/>
    <property type="match status" value="1"/>
</dbReference>
<dbReference type="KEGG" id="pri:PRIO_5975"/>
<dbReference type="SUPFAM" id="SSF48208">
    <property type="entry name" value="Six-hairpin glycosidases"/>
    <property type="match status" value="1"/>
</dbReference>
<dbReference type="Pfam" id="PF06824">
    <property type="entry name" value="Glyco_hydro_125"/>
    <property type="match status" value="1"/>
</dbReference>
<dbReference type="Proteomes" id="UP000033163">
    <property type="component" value="Chromosome I"/>
</dbReference>
<gene>
    <name evidence="1" type="ORF">PRIO_5975</name>
</gene>
<dbReference type="InterPro" id="IPR008928">
    <property type="entry name" value="6-hairpin_glycosidase_sf"/>
</dbReference>
<protein>
    <recommendedName>
        <fullName evidence="3">Meiotically up-regulated gene 157 protein</fullName>
    </recommendedName>
</protein>
<proteinExistence type="predicted"/>
<dbReference type="HOGENOM" id="CLU_023537_0_0_9"/>
<accession>A0A0E4HDW3</accession>
<dbReference type="PATRIC" id="fig|1073571.4.peg.6402"/>
<name>A0A0E4HDW3_9BACL</name>
<dbReference type="InterPro" id="IPR008313">
    <property type="entry name" value="GH125"/>
</dbReference>
<evidence type="ECO:0008006" key="3">
    <source>
        <dbReference type="Google" id="ProtNLM"/>
    </source>
</evidence>
<evidence type="ECO:0000313" key="2">
    <source>
        <dbReference type="Proteomes" id="UP000033163"/>
    </source>
</evidence>
<dbReference type="SMART" id="SM01149">
    <property type="entry name" value="DUF1237"/>
    <property type="match status" value="1"/>
</dbReference>